<evidence type="ECO:0000313" key="1">
    <source>
        <dbReference type="EMBL" id="TFY57940.1"/>
    </source>
</evidence>
<keyword evidence="2" id="KW-1185">Reference proteome</keyword>
<accession>A0A4Y9Y798</accession>
<dbReference type="EMBL" id="SEOQ01000714">
    <property type="protein sequence ID" value="TFY57940.1"/>
    <property type="molecule type" value="Genomic_DNA"/>
</dbReference>
<gene>
    <name evidence="1" type="ORF">EVG20_g8349</name>
</gene>
<name>A0A4Y9Y798_9AGAM</name>
<sequence length="120" mass="13529">MDLLPLQTDAIRVAERGSLFATALPTQEHRFVRRVPPLHCSLALKAAVDGAPFQMEEVARRGVYVHRLAKESPESRDVRPIRCIREATNAYAYADALFLPVNNVSILSPRRKRPLKLLLT</sequence>
<dbReference type="AlphaFoldDB" id="A0A4Y9Y798"/>
<proteinExistence type="predicted"/>
<organism evidence="1 2">
    <name type="scientific">Dentipellis fragilis</name>
    <dbReference type="NCBI Taxonomy" id="205917"/>
    <lineage>
        <taxon>Eukaryota</taxon>
        <taxon>Fungi</taxon>
        <taxon>Dikarya</taxon>
        <taxon>Basidiomycota</taxon>
        <taxon>Agaricomycotina</taxon>
        <taxon>Agaricomycetes</taxon>
        <taxon>Russulales</taxon>
        <taxon>Hericiaceae</taxon>
        <taxon>Dentipellis</taxon>
    </lineage>
</organism>
<evidence type="ECO:0000313" key="2">
    <source>
        <dbReference type="Proteomes" id="UP000298327"/>
    </source>
</evidence>
<comment type="caution">
    <text evidence="1">The sequence shown here is derived from an EMBL/GenBank/DDBJ whole genome shotgun (WGS) entry which is preliminary data.</text>
</comment>
<dbReference type="Proteomes" id="UP000298327">
    <property type="component" value="Unassembled WGS sequence"/>
</dbReference>
<protein>
    <submittedName>
        <fullName evidence="1">Uncharacterized protein</fullName>
    </submittedName>
</protein>
<reference evidence="1 2" key="1">
    <citation type="submission" date="2019-02" db="EMBL/GenBank/DDBJ databases">
        <title>Genome sequencing of the rare red list fungi Dentipellis fragilis.</title>
        <authorList>
            <person name="Buettner E."/>
            <person name="Kellner H."/>
        </authorList>
    </citation>
    <scope>NUCLEOTIDE SEQUENCE [LARGE SCALE GENOMIC DNA]</scope>
    <source>
        <strain evidence="1 2">DSM 105465</strain>
    </source>
</reference>